<dbReference type="HOGENOM" id="CLU_015166_6_3_1"/>
<feature type="transmembrane region" description="Helical" evidence="12">
    <location>
        <begin position="68"/>
        <end position="93"/>
    </location>
</feature>
<dbReference type="Gene3D" id="1.50.40.10">
    <property type="entry name" value="Mitochondrial carrier domain"/>
    <property type="match status" value="2"/>
</dbReference>
<dbReference type="OrthoDB" id="446044at2759"/>
<protein>
    <recommendedName>
        <fullName evidence="15">Mitochondrial carrier</fullName>
    </recommendedName>
</protein>
<accession>S8E9I7</accession>
<dbReference type="EMBL" id="KE504140">
    <property type="protein sequence ID" value="EPT01662.1"/>
    <property type="molecule type" value="Genomic_DNA"/>
</dbReference>
<dbReference type="AlphaFoldDB" id="S8E9I7"/>
<proteinExistence type="inferred from homology"/>
<evidence type="ECO:0000313" key="14">
    <source>
        <dbReference type="Proteomes" id="UP000015241"/>
    </source>
</evidence>
<feature type="transmembrane region" description="Helical" evidence="12">
    <location>
        <begin position="12"/>
        <end position="32"/>
    </location>
</feature>
<dbReference type="GO" id="GO:0031966">
    <property type="term" value="C:mitochondrial membrane"/>
    <property type="evidence" value="ECO:0007669"/>
    <property type="project" value="UniProtKB-SubCell"/>
</dbReference>
<reference evidence="13 14" key="1">
    <citation type="journal article" date="2012" name="Science">
        <title>The Paleozoic origin of enzymatic lignin decomposition reconstructed from 31 fungal genomes.</title>
        <authorList>
            <person name="Floudas D."/>
            <person name="Binder M."/>
            <person name="Riley R."/>
            <person name="Barry K."/>
            <person name="Blanchette R.A."/>
            <person name="Henrissat B."/>
            <person name="Martinez A.T."/>
            <person name="Otillar R."/>
            <person name="Spatafora J.W."/>
            <person name="Yadav J.S."/>
            <person name="Aerts A."/>
            <person name="Benoit I."/>
            <person name="Boyd A."/>
            <person name="Carlson A."/>
            <person name="Copeland A."/>
            <person name="Coutinho P.M."/>
            <person name="de Vries R.P."/>
            <person name="Ferreira P."/>
            <person name="Findley K."/>
            <person name="Foster B."/>
            <person name="Gaskell J."/>
            <person name="Glotzer D."/>
            <person name="Gorecki P."/>
            <person name="Heitman J."/>
            <person name="Hesse C."/>
            <person name="Hori C."/>
            <person name="Igarashi K."/>
            <person name="Jurgens J.A."/>
            <person name="Kallen N."/>
            <person name="Kersten P."/>
            <person name="Kohler A."/>
            <person name="Kuees U."/>
            <person name="Kumar T.K.A."/>
            <person name="Kuo A."/>
            <person name="LaButti K."/>
            <person name="Larrondo L.F."/>
            <person name="Lindquist E."/>
            <person name="Ling A."/>
            <person name="Lombard V."/>
            <person name="Lucas S."/>
            <person name="Lundell T."/>
            <person name="Martin R."/>
            <person name="McLaughlin D.J."/>
            <person name="Morgenstern I."/>
            <person name="Morin E."/>
            <person name="Murat C."/>
            <person name="Nagy L.G."/>
            <person name="Nolan M."/>
            <person name="Ohm R.A."/>
            <person name="Patyshakuliyeva A."/>
            <person name="Rokas A."/>
            <person name="Ruiz-Duenas F.J."/>
            <person name="Sabat G."/>
            <person name="Salamov A."/>
            <person name="Samejima M."/>
            <person name="Schmutz J."/>
            <person name="Slot J.C."/>
            <person name="St John F."/>
            <person name="Stenlid J."/>
            <person name="Sun H."/>
            <person name="Sun S."/>
            <person name="Syed K."/>
            <person name="Tsang A."/>
            <person name="Wiebenga A."/>
            <person name="Young D."/>
            <person name="Pisabarro A."/>
            <person name="Eastwood D.C."/>
            <person name="Martin F."/>
            <person name="Cullen D."/>
            <person name="Grigoriev I.V."/>
            <person name="Hibbett D.S."/>
        </authorList>
    </citation>
    <scope>NUCLEOTIDE SEQUENCE</scope>
    <source>
        <strain evidence="14">FP-58527</strain>
    </source>
</reference>
<keyword evidence="7" id="KW-0496">Mitochondrion</keyword>
<dbReference type="PRINTS" id="PR00926">
    <property type="entry name" value="MITOCARRIER"/>
</dbReference>
<comment type="subcellular location">
    <subcellularLocation>
        <location evidence="1">Mitochondrion membrane</location>
        <topology evidence="1">Multi-pass membrane protein</topology>
    </subcellularLocation>
</comment>
<dbReference type="Pfam" id="PF00153">
    <property type="entry name" value="Mito_carr"/>
    <property type="match status" value="3"/>
</dbReference>
<evidence type="ECO:0000256" key="2">
    <source>
        <dbReference type="ARBA" id="ARBA00006375"/>
    </source>
</evidence>
<keyword evidence="6 12" id="KW-1133">Transmembrane helix</keyword>
<evidence type="ECO:0000256" key="4">
    <source>
        <dbReference type="ARBA" id="ARBA00022692"/>
    </source>
</evidence>
<keyword evidence="8 9" id="KW-0472">Membrane</keyword>
<dbReference type="STRING" id="743788.S8E9I7"/>
<dbReference type="InterPro" id="IPR002067">
    <property type="entry name" value="MCP"/>
</dbReference>
<keyword evidence="4 9" id="KW-0812">Transmembrane</keyword>
<dbReference type="PROSITE" id="PS50920">
    <property type="entry name" value="SOLCAR"/>
    <property type="match status" value="3"/>
</dbReference>
<gene>
    <name evidence="13" type="ORF">FOMPIDRAFT_1023150</name>
</gene>
<evidence type="ECO:0000256" key="6">
    <source>
        <dbReference type="ARBA" id="ARBA00022989"/>
    </source>
</evidence>
<dbReference type="InterPro" id="IPR018108">
    <property type="entry name" value="MCP_transmembrane"/>
</dbReference>
<evidence type="ECO:0000256" key="9">
    <source>
        <dbReference type="PROSITE-ProRule" id="PRU00282"/>
    </source>
</evidence>
<evidence type="ECO:0000256" key="3">
    <source>
        <dbReference type="ARBA" id="ARBA00022448"/>
    </source>
</evidence>
<evidence type="ECO:0000256" key="10">
    <source>
        <dbReference type="RuleBase" id="RU000488"/>
    </source>
</evidence>
<dbReference type="InterPro" id="IPR023395">
    <property type="entry name" value="MCP_dom_sf"/>
</dbReference>
<feature type="repeat" description="Solcar" evidence="9">
    <location>
        <begin position="114"/>
        <end position="249"/>
    </location>
</feature>
<dbReference type="PROSITE" id="PS51257">
    <property type="entry name" value="PROKAR_LIPOPROTEIN"/>
    <property type="match status" value="1"/>
</dbReference>
<evidence type="ECO:0000256" key="7">
    <source>
        <dbReference type="ARBA" id="ARBA00023128"/>
    </source>
</evidence>
<keyword evidence="14" id="KW-1185">Reference proteome</keyword>
<dbReference type="Proteomes" id="UP000015241">
    <property type="component" value="Unassembled WGS sequence"/>
</dbReference>
<evidence type="ECO:0008006" key="15">
    <source>
        <dbReference type="Google" id="ProtNLM"/>
    </source>
</evidence>
<organism evidence="13 14">
    <name type="scientific">Fomitopsis schrenkii</name>
    <name type="common">Brown rot fungus</name>
    <dbReference type="NCBI Taxonomy" id="2126942"/>
    <lineage>
        <taxon>Eukaryota</taxon>
        <taxon>Fungi</taxon>
        <taxon>Dikarya</taxon>
        <taxon>Basidiomycota</taxon>
        <taxon>Agaricomycotina</taxon>
        <taxon>Agaricomycetes</taxon>
        <taxon>Polyporales</taxon>
        <taxon>Fomitopsis</taxon>
    </lineage>
</organism>
<name>S8E9I7_FOMSC</name>
<dbReference type="InterPro" id="IPR052217">
    <property type="entry name" value="Mito/Peroxisomal_Carrier"/>
</dbReference>
<evidence type="ECO:0000256" key="5">
    <source>
        <dbReference type="ARBA" id="ARBA00022737"/>
    </source>
</evidence>
<evidence type="ECO:0000256" key="8">
    <source>
        <dbReference type="ARBA" id="ARBA00023136"/>
    </source>
</evidence>
<dbReference type="SUPFAM" id="SSF103506">
    <property type="entry name" value="Mitochondrial carrier"/>
    <property type="match status" value="1"/>
</dbReference>
<evidence type="ECO:0000256" key="12">
    <source>
        <dbReference type="SAM" id="Phobius"/>
    </source>
</evidence>
<feature type="transmembrane region" description="Helical" evidence="12">
    <location>
        <begin position="114"/>
        <end position="141"/>
    </location>
</feature>
<dbReference type="eggNOG" id="KOG0769">
    <property type="taxonomic scope" value="Eukaryota"/>
</dbReference>
<feature type="region of interest" description="Disordered" evidence="11">
    <location>
        <begin position="302"/>
        <end position="321"/>
    </location>
</feature>
<dbReference type="PANTHER" id="PTHR45939:SF1">
    <property type="entry name" value="MITOCHONDRIAL THIAMINE PYROPHOSPHATE CARRIER 1-RELATED"/>
    <property type="match status" value="1"/>
</dbReference>
<keyword evidence="5" id="KW-0677">Repeat</keyword>
<feature type="repeat" description="Solcar" evidence="9">
    <location>
        <begin position="267"/>
        <end position="374"/>
    </location>
</feature>
<dbReference type="InParanoid" id="S8E9I7"/>
<keyword evidence="3 10" id="KW-0813">Transport</keyword>
<feature type="repeat" description="Solcar" evidence="9">
    <location>
        <begin position="9"/>
        <end position="96"/>
    </location>
</feature>
<evidence type="ECO:0000256" key="11">
    <source>
        <dbReference type="SAM" id="MobiDB-lite"/>
    </source>
</evidence>
<evidence type="ECO:0000313" key="13">
    <source>
        <dbReference type="EMBL" id="EPT01662.1"/>
    </source>
</evidence>
<comment type="similarity">
    <text evidence="2 10">Belongs to the mitochondrial carrier (TC 2.A.29) family.</text>
</comment>
<sequence>MSSSKPTQLTPFGYALAGALGGCFSNAVVYPLDVVKTRIQAASEGEGKKLGIKAILLRILKEEGIPGYYRGFVATMLNTFSMQYAYFFFYSFVRTSYIKRLSARLPKGSKAPPLSTAAELILGAIAGALAQIFTIPVAVIATRQQIGHSLERQRRSRAASLAAQGGPSYAAVADPTQEVHDDAEKVVEGVEAKEKAPATKDYDDSFFGVAKEIVEEEGVTGLWLGIKPGLVLTVNPAITYGVYERVKSVLLLAQESAKGPVKGGLKLSPWTSFLIGALSKTLATVVTYPYIMAKVRIQARTADSEEAEEEHQPSPPKHAFHHAHSKHVGALDILAKVYRHQGFLGWYQGMGAQITKAVISQALLFMSKERFEHWALAIMVLLWKIQHRKA</sequence>
<dbReference type="PANTHER" id="PTHR45939">
    <property type="entry name" value="PEROXISOMAL MEMBRANE PROTEIN PMP34-RELATED"/>
    <property type="match status" value="1"/>
</dbReference>
<dbReference type="GO" id="GO:0015217">
    <property type="term" value="F:ADP transmembrane transporter activity"/>
    <property type="evidence" value="ECO:0007669"/>
    <property type="project" value="TreeGrafter"/>
</dbReference>
<evidence type="ECO:0000256" key="1">
    <source>
        <dbReference type="ARBA" id="ARBA00004225"/>
    </source>
</evidence>